<comment type="caution">
    <text evidence="2">The sequence shown here is derived from an EMBL/GenBank/DDBJ whole genome shotgun (WGS) entry which is preliminary data.</text>
</comment>
<sequence>MKQWEWYKKHEKVQWGFILIPLWLQPIHMWAMGEQVAHTNELINLQELQYHLTNWNIWLDIFWLAIDYAEWIAIIVATEKFIRWVRNRKKSV</sequence>
<keyword evidence="1" id="KW-1133">Transmembrane helix</keyword>
<evidence type="ECO:0000256" key="1">
    <source>
        <dbReference type="SAM" id="Phobius"/>
    </source>
</evidence>
<name>A0A0F9QJZ6_9ZZZZ</name>
<accession>A0A0F9QJZ6</accession>
<protein>
    <submittedName>
        <fullName evidence="2">Uncharacterized protein</fullName>
    </submittedName>
</protein>
<feature type="transmembrane region" description="Helical" evidence="1">
    <location>
        <begin position="12"/>
        <end position="31"/>
    </location>
</feature>
<keyword evidence="1" id="KW-0472">Membrane</keyword>
<dbReference type="EMBL" id="LAZR01003917">
    <property type="protein sequence ID" value="KKN13491.1"/>
    <property type="molecule type" value="Genomic_DNA"/>
</dbReference>
<gene>
    <name evidence="2" type="ORF">LCGC14_1005850</name>
</gene>
<proteinExistence type="predicted"/>
<feature type="transmembrane region" description="Helical" evidence="1">
    <location>
        <begin position="61"/>
        <end position="82"/>
    </location>
</feature>
<keyword evidence="1" id="KW-0812">Transmembrane</keyword>
<reference evidence="2" key="1">
    <citation type="journal article" date="2015" name="Nature">
        <title>Complex archaea that bridge the gap between prokaryotes and eukaryotes.</title>
        <authorList>
            <person name="Spang A."/>
            <person name="Saw J.H."/>
            <person name="Jorgensen S.L."/>
            <person name="Zaremba-Niedzwiedzka K."/>
            <person name="Martijn J."/>
            <person name="Lind A.E."/>
            <person name="van Eijk R."/>
            <person name="Schleper C."/>
            <person name="Guy L."/>
            <person name="Ettema T.J."/>
        </authorList>
    </citation>
    <scope>NUCLEOTIDE SEQUENCE</scope>
</reference>
<evidence type="ECO:0000313" key="2">
    <source>
        <dbReference type="EMBL" id="KKN13491.1"/>
    </source>
</evidence>
<organism evidence="2">
    <name type="scientific">marine sediment metagenome</name>
    <dbReference type="NCBI Taxonomy" id="412755"/>
    <lineage>
        <taxon>unclassified sequences</taxon>
        <taxon>metagenomes</taxon>
        <taxon>ecological metagenomes</taxon>
    </lineage>
</organism>
<dbReference type="AlphaFoldDB" id="A0A0F9QJZ6"/>